<dbReference type="GO" id="GO:0004252">
    <property type="term" value="F:serine-type endopeptidase activity"/>
    <property type="evidence" value="ECO:0007669"/>
    <property type="project" value="InterPro"/>
</dbReference>
<dbReference type="Gene3D" id="3.40.50.200">
    <property type="entry name" value="Peptidase S8/S53 domain"/>
    <property type="match status" value="1"/>
</dbReference>
<dbReference type="GO" id="GO:0006508">
    <property type="term" value="P:proteolysis"/>
    <property type="evidence" value="ECO:0007669"/>
    <property type="project" value="UniProtKB-KW"/>
</dbReference>
<gene>
    <name evidence="5" type="ORF">CFAM422_005380</name>
</gene>
<evidence type="ECO:0000256" key="1">
    <source>
        <dbReference type="ARBA" id="ARBA00011073"/>
    </source>
</evidence>
<keyword evidence="6" id="KW-1185">Reference proteome</keyword>
<evidence type="ECO:0000259" key="4">
    <source>
        <dbReference type="Pfam" id="PF00082"/>
    </source>
</evidence>
<reference evidence="5 6" key="1">
    <citation type="submission" date="2018-06" db="EMBL/GenBank/DDBJ databases">
        <title>Genome analysis of cellulolytic fungus Trichoderma lentiforme CFAM-422.</title>
        <authorList>
            <person name="Steindorff A.S."/>
            <person name="Formighieri E.F."/>
            <person name="Midorikawa G.E.O."/>
            <person name="Tamietti M.S."/>
            <person name="Ramos E.Z."/>
            <person name="Silva A.S."/>
            <person name="Bon E.P.S."/>
            <person name="Mendes T.D."/>
            <person name="Damaso M.C.T."/>
            <person name="Favaro L.C.L."/>
        </authorList>
    </citation>
    <scope>NUCLEOTIDE SEQUENCE [LARGE SCALE GENOMIC DNA]</scope>
    <source>
        <strain evidence="5 6">CFAM-422</strain>
    </source>
</reference>
<dbReference type="PANTHER" id="PTHR43806:SF58">
    <property type="entry name" value="ALKALINE PROTEASE 1-RELATED"/>
    <property type="match status" value="1"/>
</dbReference>
<evidence type="ECO:0000256" key="2">
    <source>
        <dbReference type="ARBA" id="ARBA00022670"/>
    </source>
</evidence>
<feature type="domain" description="Peptidase S8/S53" evidence="4">
    <location>
        <begin position="593"/>
        <end position="813"/>
    </location>
</feature>
<dbReference type="EMBL" id="QLNT01000008">
    <property type="protein sequence ID" value="KAF3072289.1"/>
    <property type="molecule type" value="Genomic_DNA"/>
</dbReference>
<dbReference type="PANTHER" id="PTHR43806">
    <property type="entry name" value="PEPTIDASE S8"/>
    <property type="match status" value="1"/>
</dbReference>
<evidence type="ECO:0000313" key="6">
    <source>
        <dbReference type="Proteomes" id="UP000801864"/>
    </source>
</evidence>
<organism evidence="5 6">
    <name type="scientific">Trichoderma lentiforme</name>
    <dbReference type="NCBI Taxonomy" id="1567552"/>
    <lineage>
        <taxon>Eukaryota</taxon>
        <taxon>Fungi</taxon>
        <taxon>Dikarya</taxon>
        <taxon>Ascomycota</taxon>
        <taxon>Pezizomycotina</taxon>
        <taxon>Sordariomycetes</taxon>
        <taxon>Hypocreomycetidae</taxon>
        <taxon>Hypocreales</taxon>
        <taxon>Hypocreaceae</taxon>
        <taxon>Trichoderma</taxon>
    </lineage>
</organism>
<evidence type="ECO:0000256" key="3">
    <source>
        <dbReference type="ARBA" id="ARBA00022825"/>
    </source>
</evidence>
<accession>A0A9P4XG77</accession>
<dbReference type="Proteomes" id="UP000801864">
    <property type="component" value="Unassembled WGS sequence"/>
</dbReference>
<dbReference type="InterPro" id="IPR000209">
    <property type="entry name" value="Peptidase_S8/S53_dom"/>
</dbReference>
<name>A0A9P4XG77_9HYPO</name>
<comment type="caution">
    <text evidence="5">The sequence shown here is derived from an EMBL/GenBank/DDBJ whole genome shotgun (WGS) entry which is preliminary data.</text>
</comment>
<dbReference type="Pfam" id="PF00082">
    <property type="entry name" value="Peptidase_S8"/>
    <property type="match status" value="1"/>
</dbReference>
<dbReference type="SUPFAM" id="SSF52743">
    <property type="entry name" value="Subtilisin-like"/>
    <property type="match status" value="1"/>
</dbReference>
<keyword evidence="3" id="KW-0378">Hydrolase</keyword>
<keyword evidence="3" id="KW-0720">Serine protease</keyword>
<protein>
    <recommendedName>
        <fullName evidence="4">Peptidase S8/S53 domain-containing protein</fullName>
    </recommendedName>
</protein>
<dbReference type="InterPro" id="IPR036852">
    <property type="entry name" value="Peptidase_S8/S53_dom_sf"/>
</dbReference>
<dbReference type="InterPro" id="IPR050131">
    <property type="entry name" value="Peptidase_S8_subtilisin-like"/>
</dbReference>
<comment type="similarity">
    <text evidence="1">Belongs to the peptidase S8 family.</text>
</comment>
<dbReference type="AlphaFoldDB" id="A0A9P4XG77"/>
<proteinExistence type="inferred from homology"/>
<evidence type="ECO:0000313" key="5">
    <source>
        <dbReference type="EMBL" id="KAF3072289.1"/>
    </source>
</evidence>
<sequence length="882" mass="100504">MDLVDTDRSEVRLSLLQQLGDEWDGGEHPYDAIRKGVIYYQAHTSKTAAEETEAILLGQLREVLAYDSEKLQLKSKKIEILYAIIQDFKMHHRKATESKITRKRLENACSIVRAMCQCYPRMAFEPCPDSRKRGSFLQSAFQFAVASKSEDMLQIMLDELMDSFGTDGIIDSESKSQPQQPQQIICHAKETTEENIKFVELLINISASLPHDVESKVMDIIDKMVGKNTSLLNKRTWEIIVTMPLPNFALRLLKSRNSSFLTEEHATFVAEKGTVSMWQMFPEQVRRASISAQDFDLLRKIISSRKVDMANAIFELDTAFIDASIEAEGYEILLQHLKDIKKGPAVENMNDVFRTIRDLLVGSMIRSRNLGVRDMRDILRKLEMEAHDTSLNLSQFKSDTNNGNFTNYVQGLKTMKTDAFRFEMVLKHVAFPELGNLEPFMGVEDMAKDHREVMDVFDWLELRGVQQALSLSVKERLFCPHTDEDIATYVNKFGVRVLKWKKLDMYLEGLDVNTLEELHLYSSGNRSVHDQWFNLLPRFHQIQFSQTFWIKPPETITTIDQSLDNRTSYILSSYLTAFVQRFCGYQMEHSEEKRIKVALIDSGVIIVGGGQGEDLNDDIYCTLQRRIIEGISLVSRDEEEQNWWHATEPHGTQMAALICTLNPFVDLYVVKVAESNGSGITGHNVAKEIEWARSKGVDVISLSLVAFSDPNNKMFEAIKAARDDDIVITCSIADEGNMRARSVGENNPNVFSIAACDRWGNLISQSRRTGFDYRFLGHNVHIGQVPYLKSDEVIEGSSVSTAIAAGTASLILACAQISSSILKRDGSEEGRRRRGSWRCDTVKRKFDSMSEEKWVILDNLCGQGELRKYYDFERLVRDSFKN</sequence>
<keyword evidence="2" id="KW-0645">Protease</keyword>